<accession>A0ABN3VTW6</accession>
<proteinExistence type="predicted"/>
<name>A0ABN3VTW6_9ACTN</name>
<gene>
    <name evidence="2" type="ORF">GCM10010517_15500</name>
</gene>
<reference evidence="2 3" key="1">
    <citation type="journal article" date="2019" name="Int. J. Syst. Evol. Microbiol.">
        <title>The Global Catalogue of Microorganisms (GCM) 10K type strain sequencing project: providing services to taxonomists for standard genome sequencing and annotation.</title>
        <authorList>
            <consortium name="The Broad Institute Genomics Platform"/>
            <consortium name="The Broad Institute Genome Sequencing Center for Infectious Disease"/>
            <person name="Wu L."/>
            <person name="Ma J."/>
        </authorList>
    </citation>
    <scope>NUCLEOTIDE SEQUENCE [LARGE SCALE GENOMIC DNA]</scope>
    <source>
        <strain evidence="2 3">JCM 6242</strain>
    </source>
</reference>
<sequence length="96" mass="9708">MAAAGSYLQARRYCSAKRLQRGERLDEIVGEAGRGSMAAATGLSPPQGAGTGVAGHHDTDAPAAAPRAGAPGRLSSVRTTSRPVTTARALTMVFTG</sequence>
<evidence type="ECO:0000313" key="2">
    <source>
        <dbReference type="EMBL" id="GAA2857154.1"/>
    </source>
</evidence>
<organism evidence="2 3">
    <name type="scientific">Streptosporangium fragile</name>
    <dbReference type="NCBI Taxonomy" id="46186"/>
    <lineage>
        <taxon>Bacteria</taxon>
        <taxon>Bacillati</taxon>
        <taxon>Actinomycetota</taxon>
        <taxon>Actinomycetes</taxon>
        <taxon>Streptosporangiales</taxon>
        <taxon>Streptosporangiaceae</taxon>
        <taxon>Streptosporangium</taxon>
    </lineage>
</organism>
<dbReference type="EMBL" id="BAAAVI010000008">
    <property type="protein sequence ID" value="GAA2857154.1"/>
    <property type="molecule type" value="Genomic_DNA"/>
</dbReference>
<dbReference type="Proteomes" id="UP001500831">
    <property type="component" value="Unassembled WGS sequence"/>
</dbReference>
<feature type="compositionally biased region" description="Low complexity" evidence="1">
    <location>
        <begin position="61"/>
        <end position="83"/>
    </location>
</feature>
<evidence type="ECO:0000256" key="1">
    <source>
        <dbReference type="SAM" id="MobiDB-lite"/>
    </source>
</evidence>
<feature type="region of interest" description="Disordered" evidence="1">
    <location>
        <begin position="36"/>
        <end position="83"/>
    </location>
</feature>
<protein>
    <submittedName>
        <fullName evidence="2">Uncharacterized protein</fullName>
    </submittedName>
</protein>
<comment type="caution">
    <text evidence="2">The sequence shown here is derived from an EMBL/GenBank/DDBJ whole genome shotgun (WGS) entry which is preliminary data.</text>
</comment>
<evidence type="ECO:0000313" key="3">
    <source>
        <dbReference type="Proteomes" id="UP001500831"/>
    </source>
</evidence>
<keyword evidence="3" id="KW-1185">Reference proteome</keyword>